<keyword evidence="1" id="KW-1185">Reference proteome</keyword>
<dbReference type="AlphaFoldDB" id="A0A1I7UQX8"/>
<evidence type="ECO:0000313" key="2">
    <source>
        <dbReference type="WBParaSite" id="Csp11.Scaffold630.g18456.t1"/>
    </source>
</evidence>
<name>A0A1I7UQX8_9PELO</name>
<dbReference type="WBParaSite" id="Csp11.Scaffold630.g18456.t1">
    <property type="protein sequence ID" value="Csp11.Scaffold630.g18456.t1"/>
    <property type="gene ID" value="Csp11.Scaffold630.g18456"/>
</dbReference>
<organism evidence="1 2">
    <name type="scientific">Caenorhabditis tropicalis</name>
    <dbReference type="NCBI Taxonomy" id="1561998"/>
    <lineage>
        <taxon>Eukaryota</taxon>
        <taxon>Metazoa</taxon>
        <taxon>Ecdysozoa</taxon>
        <taxon>Nematoda</taxon>
        <taxon>Chromadorea</taxon>
        <taxon>Rhabditida</taxon>
        <taxon>Rhabditina</taxon>
        <taxon>Rhabditomorpha</taxon>
        <taxon>Rhabditoidea</taxon>
        <taxon>Rhabditidae</taxon>
        <taxon>Peloderinae</taxon>
        <taxon>Caenorhabditis</taxon>
    </lineage>
</organism>
<accession>A0A1I7UQX8</accession>
<dbReference type="Proteomes" id="UP000095282">
    <property type="component" value="Unplaced"/>
</dbReference>
<sequence>MGCCCSSEIRESLVPPNVLQRNSERFLNSPTTQVQSVVPVETIRNDVMVAASEEIHESSSPRDLNPENGYENIPKIMCELCDHEGFLKSLDYRLHFNNMHLPSIYKIRGIERFRKDDQDMKKENKLSITAESTLQCIMHVFSFDGVSFDHLLRTPIDIDLQEETANAVVKATLLEGPKISYFKVNVAKRVKIFTLEIVWVDGTNHPTVYDEQIVMNTVSGRFKREKGNNVGSVSQLMSACDDKKKGGLFQKP</sequence>
<evidence type="ECO:0000313" key="1">
    <source>
        <dbReference type="Proteomes" id="UP000095282"/>
    </source>
</evidence>
<proteinExistence type="predicted"/>
<protein>
    <submittedName>
        <fullName evidence="2">C2H2-type domain-containing protein</fullName>
    </submittedName>
</protein>
<reference evidence="2" key="1">
    <citation type="submission" date="2016-11" db="UniProtKB">
        <authorList>
            <consortium name="WormBaseParasite"/>
        </authorList>
    </citation>
    <scope>IDENTIFICATION</scope>
</reference>